<dbReference type="GO" id="GO:0006508">
    <property type="term" value="P:proteolysis"/>
    <property type="evidence" value="ECO:0007669"/>
    <property type="project" value="InterPro"/>
</dbReference>
<dbReference type="Proteomes" id="UP000799757">
    <property type="component" value="Unassembled WGS sequence"/>
</dbReference>
<dbReference type="Gene3D" id="3.90.226.10">
    <property type="entry name" value="2-enoyl-CoA Hydratase, Chain A, domain 1"/>
    <property type="match status" value="1"/>
</dbReference>
<dbReference type="PANTHER" id="PTHR37049">
    <property type="entry name" value="PEPTIDASE S41 FAMILY PROTEIN"/>
    <property type="match status" value="1"/>
</dbReference>
<dbReference type="InterPro" id="IPR056186">
    <property type="entry name" value="PDZ_CPAF-rel"/>
</dbReference>
<feature type="domain" description="CPAF-like PDZ" evidence="4">
    <location>
        <begin position="136"/>
        <end position="249"/>
    </location>
</feature>
<accession>A0A6A6XZG9</accession>
<keyword evidence="6" id="KW-1185">Reference proteome</keyword>
<evidence type="ECO:0000256" key="1">
    <source>
        <dbReference type="SAM" id="MobiDB-lite"/>
    </source>
</evidence>
<reference evidence="5" key="1">
    <citation type="journal article" date="2020" name="Stud. Mycol.">
        <title>101 Dothideomycetes genomes: a test case for predicting lifestyles and emergence of pathogens.</title>
        <authorList>
            <person name="Haridas S."/>
            <person name="Albert R."/>
            <person name="Binder M."/>
            <person name="Bloem J."/>
            <person name="Labutti K."/>
            <person name="Salamov A."/>
            <person name="Andreopoulos B."/>
            <person name="Baker S."/>
            <person name="Barry K."/>
            <person name="Bills G."/>
            <person name="Bluhm B."/>
            <person name="Cannon C."/>
            <person name="Castanera R."/>
            <person name="Culley D."/>
            <person name="Daum C."/>
            <person name="Ezra D."/>
            <person name="Gonzalez J."/>
            <person name="Henrissat B."/>
            <person name="Kuo A."/>
            <person name="Liang C."/>
            <person name="Lipzen A."/>
            <person name="Lutzoni F."/>
            <person name="Magnuson J."/>
            <person name="Mondo S."/>
            <person name="Nolan M."/>
            <person name="Ohm R."/>
            <person name="Pangilinan J."/>
            <person name="Park H.-J."/>
            <person name="Ramirez L."/>
            <person name="Alfaro M."/>
            <person name="Sun H."/>
            <person name="Tritt A."/>
            <person name="Yoshinaga Y."/>
            <person name="Zwiers L.-H."/>
            <person name="Turgeon B."/>
            <person name="Goodwin S."/>
            <person name="Spatafora J."/>
            <person name="Crous P."/>
            <person name="Grigoriev I."/>
        </authorList>
    </citation>
    <scope>NUCLEOTIDE SEQUENCE</scope>
    <source>
        <strain evidence="5">CBS 109.77</strain>
    </source>
</reference>
<dbReference type="Pfam" id="PF23658">
    <property type="entry name" value="PDZ_CPAF_rel"/>
    <property type="match status" value="1"/>
</dbReference>
<proteinExistence type="predicted"/>
<feature type="chain" id="PRO_5025680781" evidence="2">
    <location>
        <begin position="16"/>
        <end position="745"/>
    </location>
</feature>
<gene>
    <name evidence="5" type="ORF">K505DRAFT_412423</name>
</gene>
<feature type="domain" description="Tail specific protease" evidence="3">
    <location>
        <begin position="333"/>
        <end position="492"/>
    </location>
</feature>
<protein>
    <submittedName>
        <fullName evidence="5">Uncharacterized protein</fullName>
    </submittedName>
</protein>
<evidence type="ECO:0000313" key="5">
    <source>
        <dbReference type="EMBL" id="KAF2801134.1"/>
    </source>
</evidence>
<name>A0A6A6XZG9_9PLEO</name>
<dbReference type="InterPro" id="IPR052766">
    <property type="entry name" value="S41A_metabolite_peptidase"/>
</dbReference>
<dbReference type="AlphaFoldDB" id="A0A6A6XZG9"/>
<feature type="region of interest" description="Disordered" evidence="1">
    <location>
        <begin position="691"/>
        <end position="723"/>
    </location>
</feature>
<evidence type="ECO:0000256" key="2">
    <source>
        <dbReference type="SAM" id="SignalP"/>
    </source>
</evidence>
<dbReference type="GO" id="GO:0008236">
    <property type="term" value="F:serine-type peptidase activity"/>
    <property type="evidence" value="ECO:0007669"/>
    <property type="project" value="InterPro"/>
</dbReference>
<dbReference type="InterPro" id="IPR005151">
    <property type="entry name" value="Tail-specific_protease"/>
</dbReference>
<evidence type="ECO:0000259" key="4">
    <source>
        <dbReference type="Pfam" id="PF23658"/>
    </source>
</evidence>
<dbReference type="InterPro" id="IPR029045">
    <property type="entry name" value="ClpP/crotonase-like_dom_sf"/>
</dbReference>
<dbReference type="EMBL" id="MU001738">
    <property type="protein sequence ID" value="KAF2801134.1"/>
    <property type="molecule type" value="Genomic_DNA"/>
</dbReference>
<evidence type="ECO:0000313" key="6">
    <source>
        <dbReference type="Proteomes" id="UP000799757"/>
    </source>
</evidence>
<dbReference type="SUPFAM" id="SSF52096">
    <property type="entry name" value="ClpP/crotonase"/>
    <property type="match status" value="1"/>
</dbReference>
<dbReference type="OrthoDB" id="27214at2759"/>
<keyword evidence="2" id="KW-0732">Signal</keyword>
<dbReference type="PANTHER" id="PTHR37049:SF4">
    <property type="entry name" value="RHODANESE DOMAIN-CONTAINING PROTEIN"/>
    <property type="match status" value="1"/>
</dbReference>
<organism evidence="5 6">
    <name type="scientific">Melanomma pulvis-pyrius CBS 109.77</name>
    <dbReference type="NCBI Taxonomy" id="1314802"/>
    <lineage>
        <taxon>Eukaryota</taxon>
        <taxon>Fungi</taxon>
        <taxon>Dikarya</taxon>
        <taxon>Ascomycota</taxon>
        <taxon>Pezizomycotina</taxon>
        <taxon>Dothideomycetes</taxon>
        <taxon>Pleosporomycetidae</taxon>
        <taxon>Pleosporales</taxon>
        <taxon>Melanommataceae</taxon>
        <taxon>Melanomma</taxon>
    </lineage>
</organism>
<sequence length="745" mass="81127">MLVPLLLATAALAAAQNTEPCAEVASLLDSSSYYIPAQVAFQCLQSVPVDVEGNKILIDELKIAWQWNSEVGYLKNTPDDWELGPVDIEAELDKIKENLSNYASEYEVQRAIQDIVTKTGNYHFNYRPDIIQVFDFKRRVGVVSISEDGKKLPKLYVENDAFNLDIGSVSEIAKINDEEAYEYLQKIAKWGQYVDADGRLNKLFSKGDTYALGTFESQIHYDGASTNITFANGTTATYANVASSQESFTGVTDGPSFFEAFCTGALSSTFSATAAGDVVDLQGEPRFLNGKSQIPKAYHLRKRQTSKTSAISVVEADSGAVSGYFLQGAGYENVAVLKILNFSPDGDESGNEFQATIKKFLEECIEAKKEKLIIDLRENGGGAPSLVLDAFMQLFPDQVPFSAQRYRAEEQWTAIGDAISEIHNSPTLSAAYERRVSYRFDEAWRYWAYWHFVTAKGENFADWKAFVGPEEFNGDSYTAVSRYNYSNSDRISILVDDFYFLNTTGRPTPFKAENIVMFTDALCGSACAGLHEELKNIAGVKSVTVGGRPENKPIQAVTGSKGSEVHRVGTLPEFGSAILSITSRIGAKVPTSPKLQQLANITQLIVRAGDSHTRIQTQDQLRKGDTTGTPLEFIYEAADCRIFYTGSTWWDPNLAWKAAWDAFVDDTKCVEGSTGHKSSISGGFKPFGPGDLDDANLAKPNQTTEGPGPSGTAASGTPSPKGAGARLSVGGGALVVGVVAAFAMW</sequence>
<dbReference type="Pfam" id="PF03572">
    <property type="entry name" value="Peptidase_S41"/>
    <property type="match status" value="1"/>
</dbReference>
<evidence type="ECO:0000259" key="3">
    <source>
        <dbReference type="Pfam" id="PF03572"/>
    </source>
</evidence>
<feature type="signal peptide" evidence="2">
    <location>
        <begin position="1"/>
        <end position="15"/>
    </location>
</feature>